<protein>
    <recommendedName>
        <fullName evidence="5">Copper(I)-binding protein</fullName>
    </recommendedName>
</protein>
<feature type="signal peptide" evidence="2">
    <location>
        <begin position="1"/>
        <end position="24"/>
    </location>
</feature>
<evidence type="ECO:0008006" key="5">
    <source>
        <dbReference type="Google" id="ProtNLM"/>
    </source>
</evidence>
<reference evidence="3 4" key="1">
    <citation type="submission" date="2016-10" db="EMBL/GenBank/DDBJ databases">
        <authorList>
            <person name="de Groot N.N."/>
        </authorList>
    </citation>
    <scope>NUCLEOTIDE SEQUENCE [LARGE SCALE GENOMIC DNA]</scope>
    <source>
        <strain evidence="3 4">Nv1</strain>
    </source>
</reference>
<accession>A0A1H7QV46</accession>
<dbReference type="AlphaFoldDB" id="A0A1H7QV46"/>
<evidence type="ECO:0000313" key="4">
    <source>
        <dbReference type="Proteomes" id="UP000198620"/>
    </source>
</evidence>
<feature type="compositionally biased region" description="Basic and acidic residues" evidence="1">
    <location>
        <begin position="144"/>
        <end position="157"/>
    </location>
</feature>
<feature type="region of interest" description="Disordered" evidence="1">
    <location>
        <begin position="140"/>
        <end position="164"/>
    </location>
</feature>
<name>A0A1H7QV46_9PROT</name>
<evidence type="ECO:0000256" key="1">
    <source>
        <dbReference type="SAM" id="MobiDB-lite"/>
    </source>
</evidence>
<keyword evidence="2" id="KW-0732">Signal</keyword>
<dbReference type="STRING" id="1233.SAMN05216387_11344"/>
<evidence type="ECO:0000256" key="2">
    <source>
        <dbReference type="SAM" id="SignalP"/>
    </source>
</evidence>
<dbReference type="EMBL" id="FOBH01000013">
    <property type="protein sequence ID" value="SEL51187.1"/>
    <property type="molecule type" value="Genomic_DNA"/>
</dbReference>
<evidence type="ECO:0000313" key="3">
    <source>
        <dbReference type="EMBL" id="SEL51187.1"/>
    </source>
</evidence>
<keyword evidence="4" id="KW-1185">Reference proteome</keyword>
<feature type="chain" id="PRO_5011794651" description="Copper(I)-binding protein" evidence="2">
    <location>
        <begin position="25"/>
        <end position="164"/>
    </location>
</feature>
<sequence length="164" mass="17452">MVTLRVVTLLIGVTLAGVSIFAAAHTEEYFDSKESAHGGQTRMAGPYHLELVAKDKEIVLYVMDHADQDLSTAGGAGKATVQIGKAKTKTSVRLEPAGSNMLKGIGDFTVTPETVVTVFVELPGQEATAARFVPHKSQAKLAMKNKDAKPQADDAGGHHHHTQH</sequence>
<proteinExistence type="predicted"/>
<dbReference type="OrthoDB" id="9799434at2"/>
<dbReference type="Proteomes" id="UP000198620">
    <property type="component" value="Unassembled WGS sequence"/>
</dbReference>
<organism evidence="3 4">
    <name type="scientific">Nitrosovibrio tenuis</name>
    <dbReference type="NCBI Taxonomy" id="1233"/>
    <lineage>
        <taxon>Bacteria</taxon>
        <taxon>Pseudomonadati</taxon>
        <taxon>Pseudomonadota</taxon>
        <taxon>Betaproteobacteria</taxon>
        <taxon>Nitrosomonadales</taxon>
        <taxon>Nitrosomonadaceae</taxon>
        <taxon>Nitrosovibrio</taxon>
    </lineage>
</organism>
<gene>
    <name evidence="3" type="ORF">SAMN05216387_11344</name>
</gene>
<dbReference type="RefSeq" id="WP_090829376.1">
    <property type="nucleotide sequence ID" value="NZ_FOBH01000013.1"/>
</dbReference>